<gene>
    <name evidence="1" type="ORF">IQ31_02471</name>
</gene>
<proteinExistence type="predicted"/>
<dbReference type="EMBL" id="VLKR01000011">
    <property type="protein sequence ID" value="TWI20031.1"/>
    <property type="molecule type" value="Genomic_DNA"/>
</dbReference>
<dbReference type="OrthoDB" id="637707at2"/>
<dbReference type="Proteomes" id="UP000315908">
    <property type="component" value="Unassembled WGS sequence"/>
</dbReference>
<dbReference type="AlphaFoldDB" id="A0A562MKF2"/>
<name>A0A562MKF2_9SPHI</name>
<comment type="caution">
    <text evidence="1">The sequence shown here is derived from an EMBL/GenBank/DDBJ whole genome shotgun (WGS) entry which is preliminary data.</text>
</comment>
<sequence length="259" mass="29126">MLSKSSYILLYSILLFSACEEKVDLDLNADSGRVVIDAQLSDASNVQRIRVSQSVAIDAEAGSTAVKSATVTVKDNLNQNYSFQHEKDGYYINRNFKPVVGRKYSLHVGVQKKQFESSSTMPAYINVETTRIIEKEIAGKTYFFIALSFKDPAKFANYYMYTLSINGKEFRFASAESDQFNDGLQVTHYISDLERSLSHGDKLKLRRYCVDAGTFHYWNDYQSTNLSTAAPGNPKSNISNNALGYFSVAPVKEYELLIP</sequence>
<accession>A0A562MKF2</accession>
<dbReference type="RefSeq" id="WP_145328143.1">
    <property type="nucleotide sequence ID" value="NZ_VLKR01000011.1"/>
</dbReference>
<dbReference type="Pfam" id="PF14054">
    <property type="entry name" value="DUF4249"/>
    <property type="match status" value="1"/>
</dbReference>
<protein>
    <submittedName>
        <fullName evidence="1">Uncharacterized protein DUF4249</fullName>
    </submittedName>
</protein>
<evidence type="ECO:0000313" key="1">
    <source>
        <dbReference type="EMBL" id="TWI20031.1"/>
    </source>
</evidence>
<dbReference type="InterPro" id="IPR025345">
    <property type="entry name" value="DUF4249"/>
</dbReference>
<evidence type="ECO:0000313" key="2">
    <source>
        <dbReference type="Proteomes" id="UP000315908"/>
    </source>
</evidence>
<organism evidence="1 2">
    <name type="scientific">Sphingobacterium siyangense</name>
    <dbReference type="NCBI Taxonomy" id="459529"/>
    <lineage>
        <taxon>Bacteria</taxon>
        <taxon>Pseudomonadati</taxon>
        <taxon>Bacteroidota</taxon>
        <taxon>Sphingobacteriia</taxon>
        <taxon>Sphingobacteriales</taxon>
        <taxon>Sphingobacteriaceae</taxon>
        <taxon>Sphingobacterium</taxon>
    </lineage>
</organism>
<dbReference type="PROSITE" id="PS51257">
    <property type="entry name" value="PROKAR_LIPOPROTEIN"/>
    <property type="match status" value="1"/>
</dbReference>
<reference evidence="1 2" key="1">
    <citation type="journal article" date="2015" name="Stand. Genomic Sci.">
        <title>Genomic Encyclopedia of Bacterial and Archaeal Type Strains, Phase III: the genomes of soil and plant-associated and newly described type strains.</title>
        <authorList>
            <person name="Whitman W.B."/>
            <person name="Woyke T."/>
            <person name="Klenk H.P."/>
            <person name="Zhou Y."/>
            <person name="Lilburn T.G."/>
            <person name="Beck B.J."/>
            <person name="De Vos P."/>
            <person name="Vandamme P."/>
            <person name="Eisen J.A."/>
            <person name="Garrity G."/>
            <person name="Hugenholtz P."/>
            <person name="Kyrpides N.C."/>
        </authorList>
    </citation>
    <scope>NUCLEOTIDE SEQUENCE [LARGE SCALE GENOMIC DNA]</scope>
    <source>
        <strain evidence="1 2">CGMCC 1.6855</strain>
    </source>
</reference>